<protein>
    <submittedName>
        <fullName evidence="1">Uncharacterized protein</fullName>
    </submittedName>
</protein>
<reference evidence="1" key="2">
    <citation type="submission" date="2023-07" db="EMBL/GenBank/DDBJ databases">
        <authorList>
            <person name="Shen H."/>
        </authorList>
    </citation>
    <scope>NUCLEOTIDE SEQUENCE</scope>
    <source>
        <strain evidence="1">TNR-22</strain>
    </source>
</reference>
<proteinExistence type="predicted"/>
<keyword evidence="2" id="KW-1185">Reference proteome</keyword>
<name>A0ABT8YK45_9HYPH</name>
<dbReference type="EMBL" id="JAUOZU010000006">
    <property type="protein sequence ID" value="MDO6963986.1"/>
    <property type="molecule type" value="Genomic_DNA"/>
</dbReference>
<sequence length="102" mass="10895">MFRRRPRATVAHVDAAFEAAEANARAAGRERAAALIRLYRAGEIDEAGIEAIAEQMLEDVAAEAVGVPKAMLKQILTTMHRAIAADLATAGITIAELRQKGI</sequence>
<gene>
    <name evidence="1" type="ORF">Q4481_08460</name>
</gene>
<dbReference type="Proteomes" id="UP001174932">
    <property type="component" value="Unassembled WGS sequence"/>
</dbReference>
<dbReference type="RefSeq" id="WP_304375900.1">
    <property type="nucleotide sequence ID" value="NZ_JAUOZU010000006.1"/>
</dbReference>
<reference evidence="1" key="1">
    <citation type="journal article" date="2015" name="Int. J. Syst. Evol. Microbiol.">
        <title>Rhizobium alvei sp. nov., isolated from a freshwater river.</title>
        <authorList>
            <person name="Sheu S.Y."/>
            <person name="Huang H.W."/>
            <person name="Young C.C."/>
            <person name="Chen W.M."/>
        </authorList>
    </citation>
    <scope>NUCLEOTIDE SEQUENCE</scope>
    <source>
        <strain evidence="1">TNR-22</strain>
    </source>
</reference>
<accession>A0ABT8YK45</accession>
<comment type="caution">
    <text evidence="1">The sequence shown here is derived from an EMBL/GenBank/DDBJ whole genome shotgun (WGS) entry which is preliminary data.</text>
</comment>
<evidence type="ECO:0000313" key="1">
    <source>
        <dbReference type="EMBL" id="MDO6963986.1"/>
    </source>
</evidence>
<organism evidence="1 2">
    <name type="scientific">Rhizobium alvei</name>
    <dbReference type="NCBI Taxonomy" id="1132659"/>
    <lineage>
        <taxon>Bacteria</taxon>
        <taxon>Pseudomonadati</taxon>
        <taxon>Pseudomonadota</taxon>
        <taxon>Alphaproteobacteria</taxon>
        <taxon>Hyphomicrobiales</taxon>
        <taxon>Rhizobiaceae</taxon>
        <taxon>Rhizobium/Agrobacterium group</taxon>
        <taxon>Rhizobium</taxon>
    </lineage>
</organism>
<evidence type="ECO:0000313" key="2">
    <source>
        <dbReference type="Proteomes" id="UP001174932"/>
    </source>
</evidence>